<reference evidence="5" key="1">
    <citation type="journal article" date="2020" name="Genome Biol.">
        <title>Gamete binning: chromosome-level and haplotype-resolved genome assembly enabled by high-throughput single-cell sequencing of gamete genomes.</title>
        <authorList>
            <person name="Campoy J.A."/>
            <person name="Sun H."/>
            <person name="Goel M."/>
            <person name="Jiao W.-B."/>
            <person name="Folz-Donahue K."/>
            <person name="Wang N."/>
            <person name="Rubio M."/>
            <person name="Liu C."/>
            <person name="Kukat C."/>
            <person name="Ruiz D."/>
            <person name="Huettel B."/>
            <person name="Schneeberger K."/>
        </authorList>
    </citation>
    <scope>NUCLEOTIDE SEQUENCE [LARGE SCALE GENOMIC DNA]</scope>
    <source>
        <strain evidence="5">cv. Rojo Pasion</strain>
    </source>
</reference>
<dbReference type="Gene3D" id="3.40.630.30">
    <property type="match status" value="1"/>
</dbReference>
<dbReference type="Proteomes" id="UP000507222">
    <property type="component" value="Unassembled WGS sequence"/>
</dbReference>
<evidence type="ECO:0008006" key="6">
    <source>
        <dbReference type="Google" id="ProtNLM"/>
    </source>
</evidence>
<organism evidence="3 5">
    <name type="scientific">Prunus armeniaca</name>
    <name type="common">Apricot</name>
    <name type="synonym">Armeniaca vulgaris</name>
    <dbReference type="NCBI Taxonomy" id="36596"/>
    <lineage>
        <taxon>Eukaryota</taxon>
        <taxon>Viridiplantae</taxon>
        <taxon>Streptophyta</taxon>
        <taxon>Embryophyta</taxon>
        <taxon>Tracheophyta</taxon>
        <taxon>Spermatophyta</taxon>
        <taxon>Magnoliopsida</taxon>
        <taxon>eudicotyledons</taxon>
        <taxon>Gunneridae</taxon>
        <taxon>Pentapetalae</taxon>
        <taxon>rosids</taxon>
        <taxon>fabids</taxon>
        <taxon>Rosales</taxon>
        <taxon>Rosaceae</taxon>
        <taxon>Amygdaloideae</taxon>
        <taxon>Amygdaleae</taxon>
        <taxon>Prunus</taxon>
    </lineage>
</organism>
<evidence type="ECO:0000256" key="1">
    <source>
        <dbReference type="SAM" id="MobiDB-lite"/>
    </source>
</evidence>
<evidence type="ECO:0000313" key="4">
    <source>
        <dbReference type="Proteomes" id="UP000507222"/>
    </source>
</evidence>
<dbReference type="InterPro" id="IPR016181">
    <property type="entry name" value="Acyl_CoA_acyltransferase"/>
</dbReference>
<dbReference type="PANTHER" id="PTHR12046">
    <property type="entry name" value="HISTONE ACETYLTRANSFERASE TYPE B CATALYTIC SUBUNIT"/>
    <property type="match status" value="1"/>
</dbReference>
<dbReference type="EMBL" id="CAEKKB010000008">
    <property type="protein sequence ID" value="CAB4319405.1"/>
    <property type="molecule type" value="Genomic_DNA"/>
</dbReference>
<dbReference type="GO" id="GO:0005634">
    <property type="term" value="C:nucleus"/>
    <property type="evidence" value="ECO:0007669"/>
    <property type="project" value="InterPro"/>
</dbReference>
<feature type="region of interest" description="Disordered" evidence="1">
    <location>
        <begin position="353"/>
        <end position="417"/>
    </location>
</feature>
<evidence type="ECO:0000313" key="5">
    <source>
        <dbReference type="Proteomes" id="UP000507245"/>
    </source>
</evidence>
<dbReference type="GO" id="GO:0000781">
    <property type="term" value="C:chromosome, telomeric region"/>
    <property type="evidence" value="ECO:0007669"/>
    <property type="project" value="GOC"/>
</dbReference>
<dbReference type="InterPro" id="IPR017380">
    <property type="entry name" value="Hist_AcTrfase_B-typ_cat-su"/>
</dbReference>
<protein>
    <recommendedName>
        <fullName evidence="6">Histone acetyltransferase</fullName>
    </recommendedName>
</protein>
<proteinExistence type="predicted"/>
<dbReference type="AlphaFoldDB" id="A0A6J5Y5Z7"/>
<dbReference type="GO" id="GO:0004402">
    <property type="term" value="F:histone acetyltransferase activity"/>
    <property type="evidence" value="ECO:0007669"/>
    <property type="project" value="InterPro"/>
</dbReference>
<reference evidence="3 4" key="2">
    <citation type="submission" date="2020-05" db="EMBL/GenBank/DDBJ databases">
        <authorList>
            <person name="Campoy J."/>
            <person name="Schneeberger K."/>
            <person name="Spophaly S."/>
        </authorList>
    </citation>
    <scope>NUCLEOTIDE SEQUENCE [LARGE SCALE GENOMIC DNA]</scope>
    <source>
        <strain evidence="3">PruArmRojPasFocal</strain>
    </source>
</reference>
<name>A0A6J5Y5Z7_PRUAR</name>
<keyword evidence="5" id="KW-1185">Reference proteome</keyword>
<dbReference type="Proteomes" id="UP000507245">
    <property type="component" value="Unassembled WGS sequence"/>
</dbReference>
<evidence type="ECO:0000313" key="3">
    <source>
        <dbReference type="EMBL" id="CAB4319405.1"/>
    </source>
</evidence>
<evidence type="ECO:0000313" key="2">
    <source>
        <dbReference type="EMBL" id="CAB4289038.1"/>
    </source>
</evidence>
<dbReference type="OrthoDB" id="10253098at2759"/>
<sequence length="430" mass="48145">MSLSPIHQNIKKNKGKLRVKPTGSSPIDVVDPSWELYVLIQRKTDQQGEIYNMLLYIYQLPVMQALEKQLGASILVLPPYQHKGCGRYLLEVLNDVAISENVYDLTVEEPLDYFQHVRTCVDILRLHKSTIVKENNTISLSGMADDHNEDPPNEVPAAVPISVFQETEVEAIAPQEQPQQVAAPEYEDFAALFQEMEPQQENEDFAALFQETEPQQENEDFVALFQEIEPQQVAALEQQLEQGSSSGINPCYQKSVQGLQEFGQFQETGVAAPEQQLEQGSSSGINPSYYPQSVQGLQEFGQFQETEVAAPAQLVQGSSSGINKYVPSYPQEFAQLQKRGTQHAQEVIAAQGMPEQQQELEQSWSLQVSPQFHESAAQEHAVMAAQDMPLPQQPQQVEQGGHAPPDVPPSHQNKITRCSKRFEKQLAYSE</sequence>
<dbReference type="SUPFAM" id="SSF55729">
    <property type="entry name" value="Acyl-CoA N-acyltransferases (Nat)"/>
    <property type="match status" value="1"/>
</dbReference>
<feature type="compositionally biased region" description="Low complexity" evidence="1">
    <location>
        <begin position="355"/>
        <end position="367"/>
    </location>
</feature>
<accession>A0A6J5Y5Z7</accession>
<dbReference type="GO" id="GO:0031509">
    <property type="term" value="P:subtelomeric heterochromatin formation"/>
    <property type="evidence" value="ECO:0007669"/>
    <property type="project" value="InterPro"/>
</dbReference>
<dbReference type="EMBL" id="CAEKDK010000008">
    <property type="protein sequence ID" value="CAB4289038.1"/>
    <property type="molecule type" value="Genomic_DNA"/>
</dbReference>
<gene>
    <name evidence="2" type="ORF">CURHAP_LOCUS47344</name>
    <name evidence="3" type="ORF">ORAREDHAP_LOCUS46668</name>
</gene>